<evidence type="ECO:0000313" key="3">
    <source>
        <dbReference type="EMBL" id="OGM02134.1"/>
    </source>
</evidence>
<feature type="transmembrane region" description="Helical" evidence="2">
    <location>
        <begin position="89"/>
        <end position="110"/>
    </location>
</feature>
<comment type="caution">
    <text evidence="3">The sequence shown here is derived from an EMBL/GenBank/DDBJ whole genome shotgun (WGS) entry which is preliminary data.</text>
</comment>
<protein>
    <submittedName>
        <fullName evidence="3">Uncharacterized protein</fullName>
    </submittedName>
</protein>
<evidence type="ECO:0000313" key="4">
    <source>
        <dbReference type="Proteomes" id="UP000176198"/>
    </source>
</evidence>
<gene>
    <name evidence="3" type="ORF">A2115_02085</name>
</gene>
<organism evidence="3 4">
    <name type="scientific">Candidatus Woesebacteria bacterium GWA1_41_8</name>
    <dbReference type="NCBI Taxonomy" id="1802471"/>
    <lineage>
        <taxon>Bacteria</taxon>
        <taxon>Candidatus Woeseibacteriota</taxon>
    </lineage>
</organism>
<accession>A0A1F7WH30</accession>
<keyword evidence="2" id="KW-1133">Transmembrane helix</keyword>
<proteinExistence type="predicted"/>
<evidence type="ECO:0000256" key="2">
    <source>
        <dbReference type="SAM" id="Phobius"/>
    </source>
</evidence>
<dbReference type="Proteomes" id="UP000176198">
    <property type="component" value="Unassembled WGS sequence"/>
</dbReference>
<reference evidence="3 4" key="1">
    <citation type="journal article" date="2016" name="Nat. Commun.">
        <title>Thousands of microbial genomes shed light on interconnected biogeochemical processes in an aquifer system.</title>
        <authorList>
            <person name="Anantharaman K."/>
            <person name="Brown C.T."/>
            <person name="Hug L.A."/>
            <person name="Sharon I."/>
            <person name="Castelle C.J."/>
            <person name="Probst A.J."/>
            <person name="Thomas B.C."/>
            <person name="Singh A."/>
            <person name="Wilkins M.J."/>
            <person name="Karaoz U."/>
            <person name="Brodie E.L."/>
            <person name="Williams K.H."/>
            <person name="Hubbard S.S."/>
            <person name="Banfield J.F."/>
        </authorList>
    </citation>
    <scope>NUCLEOTIDE SEQUENCE [LARGE SCALE GENOMIC DNA]</scope>
</reference>
<dbReference type="AlphaFoldDB" id="A0A1F7WH30"/>
<keyword evidence="2" id="KW-0472">Membrane</keyword>
<sequence length="119" mass="12967">MRDEILAGIKNAMDRGSSLDDAVRSFINAGYNPVEVKDAASQIQDGATTILNPQTPKKLPSSNNLIPPKSQDFEAPLQSSYAPKKSRKWIIVLILILLLLAIGIVLITIFQKQILGLLA</sequence>
<feature type="region of interest" description="Disordered" evidence="1">
    <location>
        <begin position="50"/>
        <end position="71"/>
    </location>
</feature>
<name>A0A1F7WH30_9BACT</name>
<keyword evidence="2" id="KW-0812">Transmembrane</keyword>
<evidence type="ECO:0000256" key="1">
    <source>
        <dbReference type="SAM" id="MobiDB-lite"/>
    </source>
</evidence>
<feature type="compositionally biased region" description="Polar residues" evidence="1">
    <location>
        <begin position="50"/>
        <end position="65"/>
    </location>
</feature>
<dbReference type="EMBL" id="MGFJ01000029">
    <property type="protein sequence ID" value="OGM02134.1"/>
    <property type="molecule type" value="Genomic_DNA"/>
</dbReference>